<keyword evidence="3" id="KW-0520">NAD</keyword>
<dbReference type="SUPFAM" id="SSF52283">
    <property type="entry name" value="Formate/glycerate dehydrogenase catalytic domain-like"/>
    <property type="match status" value="1"/>
</dbReference>
<dbReference type="InterPro" id="IPR029752">
    <property type="entry name" value="D-isomer_DH_CS1"/>
</dbReference>
<evidence type="ECO:0000256" key="3">
    <source>
        <dbReference type="ARBA" id="ARBA00023027"/>
    </source>
</evidence>
<comment type="similarity">
    <text evidence="1 4">Belongs to the D-isomer specific 2-hydroxyacid dehydrogenase family.</text>
</comment>
<dbReference type="PANTHER" id="PTHR43761">
    <property type="entry name" value="D-ISOMER SPECIFIC 2-HYDROXYACID DEHYDROGENASE FAMILY PROTEIN (AFU_ORTHOLOGUE AFUA_1G13630)"/>
    <property type="match status" value="1"/>
</dbReference>
<feature type="domain" description="D-isomer specific 2-hydroxyacid dehydrogenase NAD-binding" evidence="6">
    <location>
        <begin position="111"/>
        <end position="288"/>
    </location>
</feature>
<evidence type="ECO:0000256" key="1">
    <source>
        <dbReference type="ARBA" id="ARBA00005854"/>
    </source>
</evidence>
<dbReference type="InterPro" id="IPR006139">
    <property type="entry name" value="D-isomer_2_OHA_DH_cat_dom"/>
</dbReference>
<organism evidence="7 8">
    <name type="scientific">Halobacillus shinanisalinarum</name>
    <dbReference type="NCBI Taxonomy" id="2932258"/>
    <lineage>
        <taxon>Bacteria</taxon>
        <taxon>Bacillati</taxon>
        <taxon>Bacillota</taxon>
        <taxon>Bacilli</taxon>
        <taxon>Bacillales</taxon>
        <taxon>Bacillaceae</taxon>
        <taxon>Halobacillus</taxon>
    </lineage>
</organism>
<dbReference type="InterPro" id="IPR050418">
    <property type="entry name" value="D-iso_2-hydroxyacid_DH_PdxB"/>
</dbReference>
<name>A0ABY4GYS8_9BACI</name>
<dbReference type="InterPro" id="IPR006140">
    <property type="entry name" value="D-isomer_DH_NAD-bd"/>
</dbReference>
<keyword evidence="8" id="KW-1185">Reference proteome</keyword>
<dbReference type="SUPFAM" id="SSF51735">
    <property type="entry name" value="NAD(P)-binding Rossmann-fold domains"/>
    <property type="match status" value="1"/>
</dbReference>
<reference evidence="7 8" key="1">
    <citation type="submission" date="2022-04" db="EMBL/GenBank/DDBJ databases">
        <title>Halobacillus sp. isolated from saltern.</title>
        <authorList>
            <person name="Won M."/>
            <person name="Lee C.-M."/>
            <person name="Woen H.-Y."/>
            <person name="Kwon S.-W."/>
        </authorList>
    </citation>
    <scope>NUCLEOTIDE SEQUENCE [LARGE SCALE GENOMIC DNA]</scope>
    <source>
        <strain evidence="7 8">SSTM10-2</strain>
    </source>
</reference>
<dbReference type="CDD" id="cd05299">
    <property type="entry name" value="CtBP_dh"/>
    <property type="match status" value="1"/>
</dbReference>
<dbReference type="InterPro" id="IPR036291">
    <property type="entry name" value="NAD(P)-bd_dom_sf"/>
</dbReference>
<evidence type="ECO:0000256" key="4">
    <source>
        <dbReference type="RuleBase" id="RU003719"/>
    </source>
</evidence>
<gene>
    <name evidence="7" type="ORF">MUO14_23785</name>
</gene>
<evidence type="ECO:0000313" key="7">
    <source>
        <dbReference type="EMBL" id="UOQ93357.1"/>
    </source>
</evidence>
<evidence type="ECO:0000256" key="2">
    <source>
        <dbReference type="ARBA" id="ARBA00023002"/>
    </source>
</evidence>
<dbReference type="Pfam" id="PF00389">
    <property type="entry name" value="2-Hacid_dh"/>
    <property type="match status" value="1"/>
</dbReference>
<dbReference type="PROSITE" id="PS00065">
    <property type="entry name" value="D_2_HYDROXYACID_DH_1"/>
    <property type="match status" value="1"/>
</dbReference>
<protein>
    <submittedName>
        <fullName evidence="7">C-terminal binding protein</fullName>
    </submittedName>
</protein>
<dbReference type="RefSeq" id="WP_244752957.1">
    <property type="nucleotide sequence ID" value="NZ_CP095074.1"/>
</dbReference>
<dbReference type="InterPro" id="IPR029753">
    <property type="entry name" value="D-isomer_DH_CS"/>
</dbReference>
<proteinExistence type="inferred from homology"/>
<evidence type="ECO:0000259" key="6">
    <source>
        <dbReference type="Pfam" id="PF02826"/>
    </source>
</evidence>
<dbReference type="Gene3D" id="3.40.50.720">
    <property type="entry name" value="NAD(P)-binding Rossmann-like Domain"/>
    <property type="match status" value="2"/>
</dbReference>
<dbReference type="Proteomes" id="UP000831880">
    <property type="component" value="Chromosome"/>
</dbReference>
<dbReference type="Pfam" id="PF02826">
    <property type="entry name" value="2-Hacid_dh_C"/>
    <property type="match status" value="1"/>
</dbReference>
<dbReference type="EMBL" id="CP095074">
    <property type="protein sequence ID" value="UOQ93357.1"/>
    <property type="molecule type" value="Genomic_DNA"/>
</dbReference>
<sequence>MMNQPEVLITDCDHADVETEARLFHEASVSYELKQCQTEEDLIEQGKGSRVFINQYAPITEAVLSQLPDLSLVVRYGVGVNNVDLEAASRYNVQVCNVPDYGMNEVADHALALLLNFTRKIELMNDKVREGVWDYQESAPIYRHSDQTVGIIGLGRIGTSFANKVKALGCRVIGYDPKFSHEFSKESVDGVEMVSLQDLLIESDAVSIHCPLDKAHHLIDEQELKMMKPSAYLLNVSRGGIINEIALDKALQEKWIAGAGVDVASIEPLPADHSLFKHRNFVCTPHMAWYSEQAALELKRKVAEEASRFLKGEQVHYPVNQIHIKEERVK</sequence>
<keyword evidence="2 4" id="KW-0560">Oxidoreductase</keyword>
<evidence type="ECO:0000259" key="5">
    <source>
        <dbReference type="Pfam" id="PF00389"/>
    </source>
</evidence>
<evidence type="ECO:0000313" key="8">
    <source>
        <dbReference type="Proteomes" id="UP000831880"/>
    </source>
</evidence>
<dbReference type="InterPro" id="IPR043322">
    <property type="entry name" value="CtBP"/>
</dbReference>
<feature type="domain" description="D-isomer specific 2-hydroxyacid dehydrogenase catalytic" evidence="5">
    <location>
        <begin position="18"/>
        <end position="320"/>
    </location>
</feature>
<dbReference type="PANTHER" id="PTHR43761:SF1">
    <property type="entry name" value="D-ISOMER SPECIFIC 2-HYDROXYACID DEHYDROGENASE CATALYTIC DOMAIN-CONTAINING PROTEIN-RELATED"/>
    <property type="match status" value="1"/>
</dbReference>
<accession>A0ABY4GYS8</accession>
<dbReference type="PROSITE" id="PS00671">
    <property type="entry name" value="D_2_HYDROXYACID_DH_3"/>
    <property type="match status" value="1"/>
</dbReference>